<gene>
    <name evidence="1" type="ORF">Bm1_28940</name>
</gene>
<evidence type="ECO:0000313" key="1">
    <source>
        <dbReference type="EMBL" id="EDP33917.1"/>
    </source>
</evidence>
<accession>A8PKA6</accession>
<name>A8PKA6_BRUMA</name>
<protein>
    <submittedName>
        <fullName evidence="1">Uncharacterized protein</fullName>
    </submittedName>
</protein>
<sequence length="125" mass="13874">MRHLTTLISYPSNSGTTSSSPLLTNGRSDRVAPLSVSVKRPSCVALSLVAFLIATSLFHVQPNCCKTMFKHAHQSDHLRSFLNLLNHYECDILLENDLLKALFADEAVICFSIIPSRELLVAFQD</sequence>
<reference evidence="1" key="1">
    <citation type="journal article" date="2007" name="Science">
        <title>Draft genome of the filarial nematode parasite Brugia malayi.</title>
        <authorList>
            <person name="Ghedin E."/>
            <person name="Wang S."/>
            <person name="Spiro D."/>
            <person name="Caler E."/>
            <person name="Zhao Q."/>
            <person name="Crabtree J."/>
            <person name="Allen J.E."/>
            <person name="Delcher A.L."/>
            <person name="Guiliano D.B."/>
            <person name="Miranda-Saavedra D."/>
            <person name="Angiuoli S.V."/>
            <person name="Creasy T."/>
            <person name="Amedeo P."/>
            <person name="Haas B."/>
            <person name="El-Sayed N.M."/>
            <person name="Wortman J.R."/>
            <person name="Feldblyum T."/>
            <person name="Tallon L."/>
            <person name="Schatz M."/>
            <person name="Shumway M."/>
            <person name="Koo H."/>
            <person name="Salzberg S.L."/>
            <person name="Schobel S."/>
            <person name="Pertea M."/>
            <person name="Pop M."/>
            <person name="White O."/>
            <person name="Barton G.J."/>
            <person name="Carlow C.K."/>
            <person name="Crawford M.J."/>
            <person name="Daub J."/>
            <person name="Dimmic M.W."/>
            <person name="Estes C.F."/>
            <person name="Foster J.M."/>
            <person name="Ganatra M."/>
            <person name="Gregory W.F."/>
            <person name="Johnson N.M."/>
            <person name="Jin J."/>
            <person name="Komuniecki R."/>
            <person name="Korf I."/>
            <person name="Kumar S."/>
            <person name="Laney S."/>
            <person name="Li B.W."/>
            <person name="Li W."/>
            <person name="Lindblom T.H."/>
            <person name="Lustigman S."/>
            <person name="Ma D."/>
            <person name="Maina C.V."/>
            <person name="Martin D.M."/>
            <person name="McCarter J.P."/>
            <person name="McReynolds L."/>
            <person name="Mitreva M."/>
            <person name="Nutman T.B."/>
            <person name="Parkinson J."/>
            <person name="Peregrin-Alvarez J.M."/>
            <person name="Poole C."/>
            <person name="Ren Q."/>
            <person name="Saunders L."/>
            <person name="Sluder A.E."/>
            <person name="Smith K."/>
            <person name="Stanke M."/>
            <person name="Unnasch T.R."/>
            <person name="Ware J."/>
            <person name="Wei A.D."/>
            <person name="Weil G."/>
            <person name="Williams D.J."/>
            <person name="Zhang Y."/>
            <person name="Williams S.A."/>
            <person name="Fraser-Liggett C."/>
            <person name="Slatko B."/>
            <person name="Blaxter M.L."/>
            <person name="Scott A.L."/>
        </authorList>
    </citation>
    <scope>NUCLEOTIDE SEQUENCE [LARGE SCALE GENOMIC DNA]</scope>
</reference>
<dbReference type="EMBL" id="DS239376">
    <property type="protein sequence ID" value="EDP33917.1"/>
    <property type="molecule type" value="Genomic_DNA"/>
</dbReference>
<organism evidence="1">
    <name type="scientific">Brugia malayi</name>
    <name type="common">Filarial nematode worm</name>
    <dbReference type="NCBI Taxonomy" id="6279"/>
    <lineage>
        <taxon>Eukaryota</taxon>
        <taxon>Metazoa</taxon>
        <taxon>Ecdysozoa</taxon>
        <taxon>Nematoda</taxon>
        <taxon>Chromadorea</taxon>
        <taxon>Rhabditida</taxon>
        <taxon>Spirurina</taxon>
        <taxon>Spiruromorpha</taxon>
        <taxon>Filarioidea</taxon>
        <taxon>Onchocercidae</taxon>
        <taxon>Brugia</taxon>
    </lineage>
</organism>
<proteinExistence type="predicted"/>
<dbReference type="AlphaFoldDB" id="A8PKA6"/>